<keyword evidence="6 7" id="KW-0472">Membrane</keyword>
<evidence type="ECO:0000256" key="2">
    <source>
        <dbReference type="ARBA" id="ARBA00022448"/>
    </source>
</evidence>
<evidence type="ECO:0000313" key="9">
    <source>
        <dbReference type="EMBL" id="GAA4383423.1"/>
    </source>
</evidence>
<evidence type="ECO:0000256" key="1">
    <source>
        <dbReference type="ARBA" id="ARBA00004651"/>
    </source>
</evidence>
<evidence type="ECO:0000313" key="10">
    <source>
        <dbReference type="Proteomes" id="UP001500635"/>
    </source>
</evidence>
<feature type="domain" description="Major facilitator superfamily (MFS) profile" evidence="8">
    <location>
        <begin position="1"/>
        <end position="378"/>
    </location>
</feature>
<comment type="subcellular location">
    <subcellularLocation>
        <location evidence="1">Cell membrane</location>
        <topology evidence="1">Multi-pass membrane protein</topology>
    </subcellularLocation>
</comment>
<reference evidence="10" key="1">
    <citation type="journal article" date="2019" name="Int. J. Syst. Evol. Microbiol.">
        <title>The Global Catalogue of Microorganisms (GCM) 10K type strain sequencing project: providing services to taxonomists for standard genome sequencing and annotation.</title>
        <authorList>
            <consortium name="The Broad Institute Genomics Platform"/>
            <consortium name="The Broad Institute Genome Sequencing Center for Infectious Disease"/>
            <person name="Wu L."/>
            <person name="Ma J."/>
        </authorList>
    </citation>
    <scope>NUCLEOTIDE SEQUENCE [LARGE SCALE GENOMIC DNA]</scope>
    <source>
        <strain evidence="10">JCM 17688</strain>
    </source>
</reference>
<feature type="transmembrane region" description="Helical" evidence="7">
    <location>
        <begin position="258"/>
        <end position="278"/>
    </location>
</feature>
<feature type="transmembrane region" description="Helical" evidence="7">
    <location>
        <begin position="230"/>
        <end position="251"/>
    </location>
</feature>
<dbReference type="InterPro" id="IPR036259">
    <property type="entry name" value="MFS_trans_sf"/>
</dbReference>
<feature type="transmembrane region" description="Helical" evidence="7">
    <location>
        <begin position="348"/>
        <end position="368"/>
    </location>
</feature>
<dbReference type="InterPro" id="IPR020846">
    <property type="entry name" value="MFS_dom"/>
</dbReference>
<dbReference type="Gene3D" id="1.20.1250.20">
    <property type="entry name" value="MFS general substrate transporter like domains"/>
    <property type="match status" value="1"/>
</dbReference>
<feature type="transmembrane region" description="Helical" evidence="7">
    <location>
        <begin position="193"/>
        <end position="210"/>
    </location>
</feature>
<evidence type="ECO:0000256" key="4">
    <source>
        <dbReference type="ARBA" id="ARBA00022692"/>
    </source>
</evidence>
<keyword evidence="10" id="KW-1185">Reference proteome</keyword>
<sequence>MLLLLFATGWAANHFTAMLPALRVAERLSSAVLDGAFGVYALGLLPGLLGGGGLSDRVGRRPVVLIGATTAGSGNLIMLFTHGAAGIFVGRTVVGVGVGLAVSAGTAWAADLGGKRGTTLSGAILTIGFAAGPVVSGLLAQFLPAGPGLTVPFAVTVVLSLAVVAAAARAGAAGGGAPVTVVARPGPDDARRGFRVALAASVPMALWVFASVTVPMVTMVGLMADRFGGPWVPGMAAAVTLGAGVLIQVAARRGEWGAWAGVGGAALAAVGMCVAAAAGSHPSMPMFLVCGVVLGCAYGLCLREGLVDVETLAPSGSRGMLTGIFYVFTYLGFGLPLLLVAIRPAVGVVPPLLVLAAVAAVCAAVRAVHLTATDHLRR</sequence>
<protein>
    <submittedName>
        <fullName evidence="9">MFS transporter</fullName>
    </submittedName>
</protein>
<proteinExistence type="predicted"/>
<dbReference type="Proteomes" id="UP001500635">
    <property type="component" value="Unassembled WGS sequence"/>
</dbReference>
<dbReference type="EMBL" id="BAABFR010000002">
    <property type="protein sequence ID" value="GAA4383423.1"/>
    <property type="molecule type" value="Genomic_DNA"/>
</dbReference>
<evidence type="ECO:0000256" key="5">
    <source>
        <dbReference type="ARBA" id="ARBA00022989"/>
    </source>
</evidence>
<feature type="transmembrane region" description="Helical" evidence="7">
    <location>
        <begin position="284"/>
        <end position="302"/>
    </location>
</feature>
<dbReference type="PANTHER" id="PTHR23517">
    <property type="entry name" value="RESISTANCE PROTEIN MDTM, PUTATIVE-RELATED-RELATED"/>
    <property type="match status" value="1"/>
</dbReference>
<feature type="transmembrane region" description="Helical" evidence="7">
    <location>
        <begin position="122"/>
        <end position="143"/>
    </location>
</feature>
<keyword evidence="2" id="KW-0813">Transport</keyword>
<gene>
    <name evidence="9" type="ORF">GCM10023147_02630</name>
</gene>
<dbReference type="Pfam" id="PF07690">
    <property type="entry name" value="MFS_1"/>
    <property type="match status" value="1"/>
</dbReference>
<evidence type="ECO:0000256" key="3">
    <source>
        <dbReference type="ARBA" id="ARBA00022475"/>
    </source>
</evidence>
<organism evidence="9 10">
    <name type="scientific">Tsukamurella soli</name>
    <dbReference type="NCBI Taxonomy" id="644556"/>
    <lineage>
        <taxon>Bacteria</taxon>
        <taxon>Bacillati</taxon>
        <taxon>Actinomycetota</taxon>
        <taxon>Actinomycetes</taxon>
        <taxon>Mycobacteriales</taxon>
        <taxon>Tsukamurellaceae</taxon>
        <taxon>Tsukamurella</taxon>
    </lineage>
</organism>
<evidence type="ECO:0000256" key="7">
    <source>
        <dbReference type="SAM" id="Phobius"/>
    </source>
</evidence>
<feature type="transmembrane region" description="Helical" evidence="7">
    <location>
        <begin position="88"/>
        <end position="110"/>
    </location>
</feature>
<dbReference type="InterPro" id="IPR005829">
    <property type="entry name" value="Sugar_transporter_CS"/>
</dbReference>
<dbReference type="InterPro" id="IPR050171">
    <property type="entry name" value="MFS_Transporters"/>
</dbReference>
<keyword evidence="5 7" id="KW-1133">Transmembrane helix</keyword>
<dbReference type="SUPFAM" id="SSF103473">
    <property type="entry name" value="MFS general substrate transporter"/>
    <property type="match status" value="1"/>
</dbReference>
<dbReference type="PROSITE" id="PS50850">
    <property type="entry name" value="MFS"/>
    <property type="match status" value="1"/>
</dbReference>
<accession>A0ABP8J1S3</accession>
<evidence type="ECO:0000259" key="8">
    <source>
        <dbReference type="PROSITE" id="PS50850"/>
    </source>
</evidence>
<feature type="transmembrane region" description="Helical" evidence="7">
    <location>
        <begin position="323"/>
        <end position="342"/>
    </location>
</feature>
<feature type="transmembrane region" description="Helical" evidence="7">
    <location>
        <begin position="31"/>
        <end position="51"/>
    </location>
</feature>
<evidence type="ECO:0000256" key="6">
    <source>
        <dbReference type="ARBA" id="ARBA00023136"/>
    </source>
</evidence>
<feature type="transmembrane region" description="Helical" evidence="7">
    <location>
        <begin position="63"/>
        <end position="82"/>
    </location>
</feature>
<dbReference type="PROSITE" id="PS00216">
    <property type="entry name" value="SUGAR_TRANSPORT_1"/>
    <property type="match status" value="1"/>
</dbReference>
<comment type="caution">
    <text evidence="9">The sequence shown here is derived from an EMBL/GenBank/DDBJ whole genome shotgun (WGS) entry which is preliminary data.</text>
</comment>
<feature type="transmembrane region" description="Helical" evidence="7">
    <location>
        <begin position="149"/>
        <end position="172"/>
    </location>
</feature>
<name>A0ABP8J1S3_9ACTN</name>
<keyword evidence="4 7" id="KW-0812">Transmembrane</keyword>
<keyword evidence="3" id="KW-1003">Cell membrane</keyword>
<dbReference type="InterPro" id="IPR011701">
    <property type="entry name" value="MFS"/>
</dbReference>